<dbReference type="AlphaFoldDB" id="A0A263CVP1"/>
<dbReference type="Proteomes" id="UP000242444">
    <property type="component" value="Unassembled WGS sequence"/>
</dbReference>
<proteinExistence type="predicted"/>
<evidence type="ECO:0000313" key="5">
    <source>
        <dbReference type="Proteomes" id="UP000242444"/>
    </source>
</evidence>
<dbReference type="EMBL" id="NKYE01000023">
    <property type="protein sequence ID" value="OZM70193.1"/>
    <property type="molecule type" value="Genomic_DNA"/>
</dbReference>
<evidence type="ECO:0000256" key="2">
    <source>
        <dbReference type="ARBA" id="ARBA00023315"/>
    </source>
</evidence>
<name>A0A263CVP1_9PSEU</name>
<evidence type="ECO:0000313" key="4">
    <source>
        <dbReference type="EMBL" id="OZM70193.1"/>
    </source>
</evidence>
<accession>A0A263CVP1</accession>
<organism evidence="4 5">
    <name type="scientific">Amycolatopsis antarctica</name>
    <dbReference type="NCBI Taxonomy" id="1854586"/>
    <lineage>
        <taxon>Bacteria</taxon>
        <taxon>Bacillati</taxon>
        <taxon>Actinomycetota</taxon>
        <taxon>Actinomycetes</taxon>
        <taxon>Pseudonocardiales</taxon>
        <taxon>Pseudonocardiaceae</taxon>
        <taxon>Amycolatopsis</taxon>
    </lineage>
</organism>
<feature type="domain" description="N-acetyltransferase" evidence="3">
    <location>
        <begin position="8"/>
        <end position="162"/>
    </location>
</feature>
<comment type="caution">
    <text evidence="4">The sequence shown here is derived from an EMBL/GenBank/DDBJ whole genome shotgun (WGS) entry which is preliminary data.</text>
</comment>
<dbReference type="SUPFAM" id="SSF55729">
    <property type="entry name" value="Acyl-CoA N-acyltransferases (Nat)"/>
    <property type="match status" value="1"/>
</dbReference>
<dbReference type="GO" id="GO:0016747">
    <property type="term" value="F:acyltransferase activity, transferring groups other than amino-acyl groups"/>
    <property type="evidence" value="ECO:0007669"/>
    <property type="project" value="InterPro"/>
</dbReference>
<dbReference type="OrthoDB" id="5173601at2"/>
<dbReference type="InterPro" id="IPR050832">
    <property type="entry name" value="Bact_Acetyltransf"/>
</dbReference>
<dbReference type="PANTHER" id="PTHR43877">
    <property type="entry name" value="AMINOALKYLPHOSPHONATE N-ACETYLTRANSFERASE-RELATED-RELATED"/>
    <property type="match status" value="1"/>
</dbReference>
<protein>
    <submittedName>
        <fullName evidence="4">GNAT family N-acetyltransferase</fullName>
    </submittedName>
</protein>
<dbReference type="Pfam" id="PF00583">
    <property type="entry name" value="Acetyltransf_1"/>
    <property type="match status" value="1"/>
</dbReference>
<gene>
    <name evidence="4" type="ORF">CFN78_26600</name>
</gene>
<dbReference type="CDD" id="cd04301">
    <property type="entry name" value="NAT_SF"/>
    <property type="match status" value="1"/>
</dbReference>
<dbReference type="InterPro" id="IPR000182">
    <property type="entry name" value="GNAT_dom"/>
</dbReference>
<reference evidence="4 5" key="1">
    <citation type="submission" date="2017-07" db="EMBL/GenBank/DDBJ databases">
        <title>Amycolatopsis antarcticus sp. nov., isolated from the surface of an Antarcticus brown macroalga.</title>
        <authorList>
            <person name="Wang J."/>
            <person name="Leiva S."/>
            <person name="Huang J."/>
            <person name="Huang Y."/>
        </authorList>
    </citation>
    <scope>NUCLEOTIDE SEQUENCE [LARGE SCALE GENOMIC DNA]</scope>
    <source>
        <strain evidence="4 5">AU-G6</strain>
    </source>
</reference>
<evidence type="ECO:0000256" key="1">
    <source>
        <dbReference type="ARBA" id="ARBA00022679"/>
    </source>
</evidence>
<dbReference type="PANTHER" id="PTHR43877:SF1">
    <property type="entry name" value="ACETYLTRANSFERASE"/>
    <property type="match status" value="1"/>
</dbReference>
<dbReference type="PROSITE" id="PS51186">
    <property type="entry name" value="GNAT"/>
    <property type="match status" value="1"/>
</dbReference>
<sequence length="162" mass="17777">MATFRLEVTVRDLRRDDLPGCGWAGGPGHLGFVTVALRRAELGEVEYLAVCPPTDLPLAIGGVDYTRRPGAGTLWQLAVHPAVRSCGLGTLLIGAAERRIAERGHDRAELSVAEDNPRARALYERLGYLAYGREPEEWNVVTPDGTVTRHRATCVLMRKPLH</sequence>
<evidence type="ECO:0000259" key="3">
    <source>
        <dbReference type="PROSITE" id="PS51186"/>
    </source>
</evidence>
<dbReference type="Gene3D" id="3.40.630.30">
    <property type="match status" value="1"/>
</dbReference>
<dbReference type="RefSeq" id="WP_094865849.1">
    <property type="nucleotide sequence ID" value="NZ_NKYE01000023.1"/>
</dbReference>
<dbReference type="InterPro" id="IPR016181">
    <property type="entry name" value="Acyl_CoA_acyltransferase"/>
</dbReference>
<keyword evidence="5" id="KW-1185">Reference proteome</keyword>
<dbReference type="InParanoid" id="A0A263CVP1"/>
<keyword evidence="1 4" id="KW-0808">Transferase</keyword>
<keyword evidence="2" id="KW-0012">Acyltransferase</keyword>